<dbReference type="PROSITE" id="PS50088">
    <property type="entry name" value="ANK_REPEAT"/>
    <property type="match status" value="1"/>
</dbReference>
<keyword evidence="1" id="KW-0040">ANK repeat</keyword>
<name>E3N6S9_CAERE</name>
<reference evidence="5" key="1">
    <citation type="submission" date="2007-07" db="EMBL/GenBank/DDBJ databases">
        <title>PCAP assembly of the Caenorhabditis remanei genome.</title>
        <authorList>
            <consortium name="The Caenorhabditis remanei Sequencing Consortium"/>
            <person name="Wilson R.K."/>
        </authorList>
    </citation>
    <scope>NUCLEOTIDE SEQUENCE [LARGE SCALE GENOMIC DNA]</scope>
    <source>
        <strain evidence="5">PB4641</strain>
    </source>
</reference>
<keyword evidence="3" id="KW-1133">Transmembrane helix</keyword>
<dbReference type="eggNOG" id="KOG4177">
    <property type="taxonomic scope" value="Eukaryota"/>
</dbReference>
<gene>
    <name evidence="5" type="ORF">CRE_07756</name>
</gene>
<protein>
    <recommendedName>
        <fullName evidence="4">BRCT domain-containing protein</fullName>
    </recommendedName>
</protein>
<dbReference type="InterPro" id="IPR003125">
    <property type="entry name" value="WSN"/>
</dbReference>
<feature type="repeat" description="ANK" evidence="1">
    <location>
        <begin position="884"/>
        <end position="916"/>
    </location>
</feature>
<feature type="region of interest" description="Disordered" evidence="2">
    <location>
        <begin position="920"/>
        <end position="940"/>
    </location>
</feature>
<keyword evidence="6" id="KW-1185">Reference proteome</keyword>
<evidence type="ECO:0000313" key="5">
    <source>
        <dbReference type="EMBL" id="EFO88226.1"/>
    </source>
</evidence>
<evidence type="ECO:0000313" key="6">
    <source>
        <dbReference type="Proteomes" id="UP000008281"/>
    </source>
</evidence>
<dbReference type="Pfam" id="PF00533">
    <property type="entry name" value="BRCT"/>
    <property type="match status" value="1"/>
</dbReference>
<keyword evidence="3" id="KW-0812">Transmembrane</keyword>
<evidence type="ECO:0000256" key="1">
    <source>
        <dbReference type="PROSITE-ProRule" id="PRU00023"/>
    </source>
</evidence>
<dbReference type="AlphaFoldDB" id="E3N6S9"/>
<evidence type="ECO:0000256" key="2">
    <source>
        <dbReference type="SAM" id="MobiDB-lite"/>
    </source>
</evidence>
<sequence>MSYDSDSKRLVIESNWYESEPSNLESDLEVVYDELATITRITNAITLQAEGLRKNVKVRDVVVELLKADPTVFSTLLSFNPDKLVSAMTQLMDKIEKLRDKNIDWEKLEDARKWVERLRGSLEDDQESAKSLDTVTGDDEIHNFFDLIYKKQDDVKVWKDKTTAFITYWSKLSDKNDNTAMATWRSETDKIKELFSKLDELNTLLQGFPSLSLKFYSISAMLSNAKFYKSSDAAHFTQLRIIFGHMSGIWRDPTDTSEKAGEPFDHVVSKLKEMLPNFKRPEVKLTIGFPERKDMTKVSDDLNNEWFLQKVARGSSVEELRKELAGFFKFGELVTTCAESWEAFASGFKENEAIAGEMSEVMKDIEAYNGGPNGKTLLDTSLENYRRLDCGEKLPMNLVDFEELIKECLVIDSRVKELQGMFNITLEVEWKNKLFEELTQIKDNTTITAEEITDGQRFTTVSTMIVKLKKLETSLTAFMGEQSSFAKKFNHKTGSTDAITNGITSFTEFKNCIRDLVDSGLKPQELMEIVGFLKHVKSLVQLSSTSTVSNVLQKFGQMRKDVFKVSNIGGKRDSMGMKNKIQFSQACHGLKIILIPAESFVKNIKSNYDKTKNISDSPVLKLKNPEETLLSLGRGMYVLRDMAKALKMSDDLMASTKFPDYLNVRILKKLQSWKERKYMVNNLIEELESLNKFSAGVKDESLLTMRKVLDEAAKNVHGFPEMFSKIVDFIPTNSNITVEMKIVEKLAEIDMDFASHKGYLQAASLSFEELRKYYDEIFGLEEKQMKEESNYMLPIFICITIFILILIGLVLIFGLTKTGRKFFKNRYLYYFAKPKDFEKRWRYSFFMDRQDQKNSLVDAVHEINTTNVLKAVKNGAYINVYNPNGNIPLHVATKRAFPEIVEILIKNGADRTYLNAKNKTPEQMIPPDWRTSQTTQTAENPERFGEVEKIYKKYRNKKFRLRVPQEFPSSSFHIYINENVDDDQAEKFIKKFQAITTHEALPTTTHCIVKTDFNGILEIDTMDMVCWINSGVIMVKESWMTDCLDNEKLIERDCDYLVEKVKYKSVVYDTVIPWAQAMAKGEMPYLHGVLICVLIQDYPSREFFFNWECRTLHNFPFPVVALTTMVAAHGGILCMSDKIPDKFLKVGAHPYLHAHLGPIFVLYDQTTDVAKYRNDPDKMYTLFTEEEFAAFMLKRGINVDTRPDPISIVTEMED</sequence>
<evidence type="ECO:0000256" key="3">
    <source>
        <dbReference type="SAM" id="Phobius"/>
    </source>
</evidence>
<dbReference type="Gene3D" id="1.25.40.20">
    <property type="entry name" value="Ankyrin repeat-containing domain"/>
    <property type="match status" value="1"/>
</dbReference>
<dbReference type="EMBL" id="DS268542">
    <property type="protein sequence ID" value="EFO88226.1"/>
    <property type="molecule type" value="Genomic_DNA"/>
</dbReference>
<dbReference type="OrthoDB" id="5871217at2759"/>
<dbReference type="Pfam" id="PF02206">
    <property type="entry name" value="WSN"/>
    <property type="match status" value="1"/>
</dbReference>
<organism evidence="6">
    <name type="scientific">Caenorhabditis remanei</name>
    <name type="common">Caenorhabditis vulgaris</name>
    <dbReference type="NCBI Taxonomy" id="31234"/>
    <lineage>
        <taxon>Eukaryota</taxon>
        <taxon>Metazoa</taxon>
        <taxon>Ecdysozoa</taxon>
        <taxon>Nematoda</taxon>
        <taxon>Chromadorea</taxon>
        <taxon>Rhabditida</taxon>
        <taxon>Rhabditina</taxon>
        <taxon>Rhabditomorpha</taxon>
        <taxon>Rhabditoidea</taxon>
        <taxon>Rhabditidae</taxon>
        <taxon>Peloderinae</taxon>
        <taxon>Caenorhabditis</taxon>
    </lineage>
</organism>
<dbReference type="SUPFAM" id="SSF48403">
    <property type="entry name" value="Ankyrin repeat"/>
    <property type="match status" value="1"/>
</dbReference>
<dbReference type="SMART" id="SM00453">
    <property type="entry name" value="WSN"/>
    <property type="match status" value="1"/>
</dbReference>
<dbReference type="InterPro" id="IPR002110">
    <property type="entry name" value="Ankyrin_rpt"/>
</dbReference>
<dbReference type="Pfam" id="PF00023">
    <property type="entry name" value="Ank"/>
    <property type="match status" value="1"/>
</dbReference>
<dbReference type="InterPro" id="IPR036770">
    <property type="entry name" value="Ankyrin_rpt-contain_sf"/>
</dbReference>
<feature type="transmembrane region" description="Helical" evidence="3">
    <location>
        <begin position="791"/>
        <end position="816"/>
    </location>
</feature>
<proteinExistence type="predicted"/>
<dbReference type="InterPro" id="IPR036420">
    <property type="entry name" value="BRCT_dom_sf"/>
</dbReference>
<keyword evidence="3" id="KW-0472">Membrane</keyword>
<dbReference type="PANTHER" id="PTHR22956:SF17">
    <property type="entry name" value="ANKYRIN REPEAT-CONTAINING PROTEIN F37A4.4-RELATED"/>
    <property type="match status" value="1"/>
</dbReference>
<dbReference type="HOGENOM" id="CLU_002600_0_0_1"/>
<dbReference type="InterPro" id="IPR053345">
    <property type="entry name" value="Ankyrin_repeat-containing"/>
</dbReference>
<evidence type="ECO:0000259" key="4">
    <source>
        <dbReference type="PROSITE" id="PS50172"/>
    </source>
</evidence>
<dbReference type="OMA" id="YFYYFAK"/>
<dbReference type="SMART" id="SM00292">
    <property type="entry name" value="BRCT"/>
    <property type="match status" value="1"/>
</dbReference>
<dbReference type="STRING" id="31234.E3N6S9"/>
<accession>E3N6S9</accession>
<dbReference type="PROSITE" id="PS50172">
    <property type="entry name" value="BRCT"/>
    <property type="match status" value="1"/>
</dbReference>
<feature type="domain" description="BRCT" evidence="4">
    <location>
        <begin position="964"/>
        <end position="1057"/>
    </location>
</feature>
<dbReference type="InterPro" id="IPR001357">
    <property type="entry name" value="BRCT_dom"/>
</dbReference>
<dbReference type="Proteomes" id="UP000008281">
    <property type="component" value="Unassembled WGS sequence"/>
</dbReference>
<dbReference type="PROSITE" id="PS50297">
    <property type="entry name" value="ANK_REP_REGION"/>
    <property type="match status" value="1"/>
</dbReference>
<dbReference type="SUPFAM" id="SSF52113">
    <property type="entry name" value="BRCT domain"/>
    <property type="match status" value="1"/>
</dbReference>
<dbReference type="Gene3D" id="3.40.50.10190">
    <property type="entry name" value="BRCT domain"/>
    <property type="match status" value="1"/>
</dbReference>
<dbReference type="PANTHER" id="PTHR22956">
    <property type="entry name" value="ANKYRIN REPEAT-CONTAINING PROTEIN F37A4.4-RELATED-RELATED"/>
    <property type="match status" value="1"/>
</dbReference>
<dbReference type="SMART" id="SM00248">
    <property type="entry name" value="ANK"/>
    <property type="match status" value="1"/>
</dbReference>
<feature type="compositionally biased region" description="Polar residues" evidence="2">
    <location>
        <begin position="930"/>
        <end position="939"/>
    </location>
</feature>
<dbReference type="InParanoid" id="E3N6S9"/>